<feature type="non-terminal residue" evidence="2">
    <location>
        <position position="1"/>
    </location>
</feature>
<evidence type="ECO:0000313" key="2">
    <source>
        <dbReference type="EMBL" id="BAJ86844.1"/>
    </source>
</evidence>
<feature type="compositionally biased region" description="Basic residues" evidence="1">
    <location>
        <begin position="276"/>
        <end position="286"/>
    </location>
</feature>
<feature type="region of interest" description="Disordered" evidence="1">
    <location>
        <begin position="156"/>
        <end position="210"/>
    </location>
</feature>
<accession>F2CVH3</accession>
<protein>
    <submittedName>
        <fullName evidence="2">Predicted protein</fullName>
    </submittedName>
</protein>
<feature type="compositionally biased region" description="Low complexity" evidence="1">
    <location>
        <begin position="51"/>
        <end position="62"/>
    </location>
</feature>
<feature type="compositionally biased region" description="Polar residues" evidence="1">
    <location>
        <begin position="1"/>
        <end position="11"/>
    </location>
</feature>
<dbReference type="EMBL" id="AK355625">
    <property type="protein sequence ID" value="BAJ86844.1"/>
    <property type="molecule type" value="mRNA"/>
</dbReference>
<feature type="region of interest" description="Disordered" evidence="1">
    <location>
        <begin position="223"/>
        <end position="317"/>
    </location>
</feature>
<feature type="region of interest" description="Disordered" evidence="1">
    <location>
        <begin position="1"/>
        <end position="121"/>
    </location>
</feature>
<feature type="compositionally biased region" description="Pro residues" evidence="1">
    <location>
        <begin position="108"/>
        <end position="121"/>
    </location>
</feature>
<organism evidence="2">
    <name type="scientific">Hordeum vulgare subsp. vulgare</name>
    <name type="common">Domesticated barley</name>
    <dbReference type="NCBI Taxonomy" id="112509"/>
    <lineage>
        <taxon>Eukaryota</taxon>
        <taxon>Viridiplantae</taxon>
        <taxon>Streptophyta</taxon>
        <taxon>Embryophyta</taxon>
        <taxon>Tracheophyta</taxon>
        <taxon>Spermatophyta</taxon>
        <taxon>Magnoliopsida</taxon>
        <taxon>Liliopsida</taxon>
        <taxon>Poales</taxon>
        <taxon>Poaceae</taxon>
        <taxon>BOP clade</taxon>
        <taxon>Pooideae</taxon>
        <taxon>Triticodae</taxon>
        <taxon>Triticeae</taxon>
        <taxon>Hordeinae</taxon>
        <taxon>Hordeum</taxon>
    </lineage>
</organism>
<feature type="compositionally biased region" description="Basic residues" evidence="1">
    <location>
        <begin position="176"/>
        <end position="185"/>
    </location>
</feature>
<feature type="compositionally biased region" description="Gly residues" evidence="1">
    <location>
        <begin position="87"/>
        <end position="99"/>
    </location>
</feature>
<dbReference type="EMBL" id="AK356992">
    <property type="protein sequence ID" value="BAJ88207.1"/>
    <property type="molecule type" value="mRNA"/>
</dbReference>
<evidence type="ECO:0000256" key="1">
    <source>
        <dbReference type="SAM" id="MobiDB-lite"/>
    </source>
</evidence>
<feature type="compositionally biased region" description="Basic and acidic residues" evidence="1">
    <location>
        <begin position="233"/>
        <end position="246"/>
    </location>
</feature>
<sequence>TVTLTPLVSDTSPLLRPLSLPPPPPAAARSSSNGAPRHHPQLRGPRRGRRVPGPAGGLPARTLRGRGRRGVRRVGRQLRVRVRAAAGAGGGGAPGGGARGRPLRARPHPPGLPGLPPPPGPRRGVAHLRHGAALAGHVLRVGAAVGAGVARARAGGLPQERVHGHGRGRAPVPPARHPRLRRPLPQRRQGEVPLPPGHPRRQAQAQVKDGRIVRRALAGRQEGLAAAAEAEQEEGRRRRPDGDGHGHRAQALLQQARGREDDDDDDENVVPALPAGHRRLLRHRTRAPPQAPPVVLAIPSHPLPRPAPATMNQIRLN</sequence>
<reference evidence="2" key="1">
    <citation type="journal article" date="2011" name="Plant Physiol.">
        <title>Comprehensive sequence analysis of 24,783 barley full-length cDNAs derived from 12 clone libraries.</title>
        <authorList>
            <person name="Matsumoto T."/>
            <person name="Tanaka T."/>
            <person name="Sakai H."/>
            <person name="Amano N."/>
            <person name="Kanamori H."/>
            <person name="Kurita K."/>
            <person name="Kikuta A."/>
            <person name="Kamiya K."/>
            <person name="Yamamoto M."/>
            <person name="Ikawa H."/>
            <person name="Fujii N."/>
            <person name="Hori K."/>
            <person name="Itoh T."/>
            <person name="Sato K."/>
        </authorList>
    </citation>
    <scope>NUCLEOTIDE SEQUENCE</scope>
    <source>
        <tissue evidence="2">Shoot</tissue>
    </source>
</reference>
<proteinExistence type="evidence at transcript level"/>
<dbReference type="AlphaFoldDB" id="F2CVH3"/>
<name>F2CVH3_HORVV</name>
<feature type="compositionally biased region" description="Basic residues" evidence="1">
    <location>
        <begin position="63"/>
        <end position="82"/>
    </location>
</feature>
<feature type="compositionally biased region" description="Basic residues" evidence="1">
    <location>
        <begin position="36"/>
        <end position="50"/>
    </location>
</feature>